<organism evidence="12 13">
    <name type="scientific">Pomacea canaliculata</name>
    <name type="common">Golden apple snail</name>
    <dbReference type="NCBI Taxonomy" id="400727"/>
    <lineage>
        <taxon>Eukaryota</taxon>
        <taxon>Metazoa</taxon>
        <taxon>Spiralia</taxon>
        <taxon>Lophotrochozoa</taxon>
        <taxon>Mollusca</taxon>
        <taxon>Gastropoda</taxon>
        <taxon>Caenogastropoda</taxon>
        <taxon>Architaenioglossa</taxon>
        <taxon>Ampullarioidea</taxon>
        <taxon>Ampullariidae</taxon>
        <taxon>Pomacea</taxon>
    </lineage>
</organism>
<feature type="compositionally biased region" description="Basic and acidic residues" evidence="10">
    <location>
        <begin position="265"/>
        <end position="278"/>
    </location>
</feature>
<dbReference type="PANTHER" id="PTHR12133:SF2">
    <property type="entry name" value="TRNA (ADENINE(58)-N(1))-METHYLTRANSFERASE CATALYTIC SUBUNIT TRMT61A"/>
    <property type="match status" value="1"/>
</dbReference>
<keyword evidence="2 8" id="KW-0489">Methyltransferase</keyword>
<evidence type="ECO:0000256" key="8">
    <source>
        <dbReference type="PIRNR" id="PIRNR017269"/>
    </source>
</evidence>
<keyword evidence="13" id="KW-1185">Reference proteome</keyword>
<evidence type="ECO:0000256" key="4">
    <source>
        <dbReference type="ARBA" id="ARBA00022691"/>
    </source>
</evidence>
<keyword evidence="4 8" id="KW-0949">S-adenosyl-L-methionine</keyword>
<evidence type="ECO:0000256" key="3">
    <source>
        <dbReference type="ARBA" id="ARBA00022679"/>
    </source>
</evidence>
<proteinExistence type="inferred from homology"/>
<dbReference type="Gene3D" id="3.10.330.20">
    <property type="match status" value="1"/>
</dbReference>
<comment type="caution">
    <text evidence="12">The sequence shown here is derived from an EMBL/GenBank/DDBJ whole genome shotgun (WGS) entry which is preliminary data.</text>
</comment>
<evidence type="ECO:0000256" key="6">
    <source>
        <dbReference type="ARBA" id="ARBA00023242"/>
    </source>
</evidence>
<dbReference type="EMBL" id="PZQS01000008">
    <property type="protein sequence ID" value="PVD25608.1"/>
    <property type="molecule type" value="Genomic_DNA"/>
</dbReference>
<feature type="binding site" evidence="9">
    <location>
        <position position="170"/>
    </location>
    <ligand>
        <name>S-adenosyl-L-methionine</name>
        <dbReference type="ChEBI" id="CHEBI:59789"/>
    </ligand>
</feature>
<dbReference type="InterPro" id="IPR049470">
    <property type="entry name" value="TRM61_C"/>
</dbReference>
<dbReference type="EC" id="2.1.1.220" evidence="8"/>
<dbReference type="OrthoDB" id="1925287at2759"/>
<keyword evidence="6 8" id="KW-0539">Nucleus</keyword>
<keyword evidence="5 8" id="KW-0819">tRNA processing</keyword>
<reference evidence="12 13" key="1">
    <citation type="submission" date="2018-04" db="EMBL/GenBank/DDBJ databases">
        <title>The genome of golden apple snail Pomacea canaliculata provides insight into stress tolerance and invasive adaptation.</title>
        <authorList>
            <person name="Liu C."/>
            <person name="Liu B."/>
            <person name="Ren Y."/>
            <person name="Zhang Y."/>
            <person name="Wang H."/>
            <person name="Li S."/>
            <person name="Jiang F."/>
            <person name="Yin L."/>
            <person name="Zhang G."/>
            <person name="Qian W."/>
            <person name="Fan W."/>
        </authorList>
    </citation>
    <scope>NUCLEOTIDE SEQUENCE [LARGE SCALE GENOMIC DNA]</scope>
    <source>
        <strain evidence="12">SZHN2017</strain>
        <tissue evidence="12">Muscle</tissue>
    </source>
</reference>
<sequence length="349" mass="38861">MEEGDTVLLHLGYDNILPIRLTRGRVDQTKYGAIRHDNLMNTPYGRKIQCPKGWLHPLQPTAELWTLALPHRTQILYSTDISLIILQLHLRPGSVVVEAGTGSGSLSHALIRSVMPTGHLYTYEFHAERCSAVQKEFEHHGLSNFVTVKHHDVCDKGFPLDCAADAVFLDLPSPWECVKSAKQVLQTGGRICTFSPCIEQVQRTCDTLREHGFEDLITVECLAQPYSVQTIHLQEVDFGNAKVTGNGSETRPHKMAKLESAEFKEELKTDHGEHDEIKGNTTGNLNAGVDAPPKEHSKNSDPQSDAGSRSVKRQEGRSDLKRHEFRVSAPSLVRQGHTGFLTFASLYLV</sequence>
<accession>A0A2T7NWR3</accession>
<dbReference type="PIRSF" id="PIRSF017269">
    <property type="entry name" value="GCD14"/>
    <property type="match status" value="1"/>
</dbReference>
<feature type="region of interest" description="Disordered" evidence="10">
    <location>
        <begin position="265"/>
        <end position="323"/>
    </location>
</feature>
<name>A0A2T7NWR3_POMCA</name>
<dbReference type="PANTHER" id="PTHR12133">
    <property type="entry name" value="TRNA (ADENINE(58)-N(1))-METHYLTRANSFERASE"/>
    <property type="match status" value="1"/>
</dbReference>
<evidence type="ECO:0000256" key="9">
    <source>
        <dbReference type="PIRSR" id="PIRSR017269-1"/>
    </source>
</evidence>
<comment type="similarity">
    <text evidence="8">Belongs to the class I-like SAM-binding methyltransferase superfamily. TRM61 family.</text>
</comment>
<evidence type="ECO:0000256" key="7">
    <source>
        <dbReference type="ARBA" id="ARBA00048481"/>
    </source>
</evidence>
<keyword evidence="3 8" id="KW-0808">Transferase</keyword>
<feature type="binding site" evidence="9">
    <location>
        <position position="124"/>
    </location>
    <ligand>
        <name>S-adenosyl-L-methionine</name>
        <dbReference type="ChEBI" id="CHEBI:59789"/>
    </ligand>
</feature>
<dbReference type="AlphaFoldDB" id="A0A2T7NWR3"/>
<feature type="domain" description="tRNA (adenine(58)-N(1))-methyltransferase catalytic subunit TRM61 C-terminal" evidence="11">
    <location>
        <begin position="53"/>
        <end position="345"/>
    </location>
</feature>
<dbReference type="Gene3D" id="3.40.50.150">
    <property type="entry name" value="Vaccinia Virus protein VP39"/>
    <property type="match status" value="1"/>
</dbReference>
<dbReference type="GO" id="GO:0005634">
    <property type="term" value="C:nucleus"/>
    <property type="evidence" value="ECO:0007669"/>
    <property type="project" value="UniProtKB-SubCell"/>
</dbReference>
<dbReference type="STRING" id="400727.A0A2T7NWR3"/>
<evidence type="ECO:0000313" key="12">
    <source>
        <dbReference type="EMBL" id="PVD25608.1"/>
    </source>
</evidence>
<dbReference type="GO" id="GO:0160107">
    <property type="term" value="F:tRNA (adenine(58)-N1)-methyltransferase activity"/>
    <property type="evidence" value="ECO:0007669"/>
    <property type="project" value="UniProtKB-EC"/>
</dbReference>
<comment type="subcellular location">
    <subcellularLocation>
        <location evidence="1 8">Nucleus</location>
    </subcellularLocation>
</comment>
<dbReference type="GO" id="GO:0031515">
    <property type="term" value="C:tRNA (m1A) methyltransferase complex"/>
    <property type="evidence" value="ECO:0007669"/>
    <property type="project" value="UniProtKB-UniRule"/>
</dbReference>
<comment type="catalytic activity">
    <reaction evidence="8">
        <text>adenosine(58) in tRNA + S-adenosyl-L-methionine = N(1)-methyladenosine(58) in tRNA + S-adenosyl-L-homocysteine + H(+)</text>
        <dbReference type="Rhea" id="RHEA:43152"/>
        <dbReference type="Rhea" id="RHEA-COMP:10365"/>
        <dbReference type="Rhea" id="RHEA-COMP:10366"/>
        <dbReference type="ChEBI" id="CHEBI:15378"/>
        <dbReference type="ChEBI" id="CHEBI:57856"/>
        <dbReference type="ChEBI" id="CHEBI:59789"/>
        <dbReference type="ChEBI" id="CHEBI:74411"/>
        <dbReference type="ChEBI" id="CHEBI:74491"/>
        <dbReference type="EC" id="2.1.1.220"/>
    </reaction>
</comment>
<evidence type="ECO:0000259" key="11">
    <source>
        <dbReference type="Pfam" id="PF08704"/>
    </source>
</evidence>
<dbReference type="Proteomes" id="UP000245119">
    <property type="component" value="Linkage Group LG8"/>
</dbReference>
<gene>
    <name evidence="12" type="ORF">C0Q70_13267</name>
</gene>
<evidence type="ECO:0000256" key="10">
    <source>
        <dbReference type="SAM" id="MobiDB-lite"/>
    </source>
</evidence>
<evidence type="ECO:0000256" key="1">
    <source>
        <dbReference type="ARBA" id="ARBA00004123"/>
    </source>
</evidence>
<feature type="compositionally biased region" description="Basic and acidic residues" evidence="10">
    <location>
        <begin position="312"/>
        <end position="323"/>
    </location>
</feature>
<protein>
    <recommendedName>
        <fullName evidence="8">tRNA (adenine(58)-N(1))-methyltransferase catalytic subunit TRMT61A</fullName>
        <ecNumber evidence="8">2.1.1.220</ecNumber>
    </recommendedName>
</protein>
<evidence type="ECO:0000313" key="13">
    <source>
        <dbReference type="Proteomes" id="UP000245119"/>
    </source>
</evidence>
<dbReference type="PROSITE" id="PS51620">
    <property type="entry name" value="SAM_TRM61"/>
    <property type="match status" value="1"/>
</dbReference>
<dbReference type="GO" id="GO:0030488">
    <property type="term" value="P:tRNA methylation"/>
    <property type="evidence" value="ECO:0007669"/>
    <property type="project" value="InterPro"/>
</dbReference>
<feature type="binding site" evidence="9">
    <location>
        <begin position="103"/>
        <end position="106"/>
    </location>
    <ligand>
        <name>S-adenosyl-L-methionine</name>
        <dbReference type="ChEBI" id="CHEBI:59789"/>
    </ligand>
</feature>
<dbReference type="SUPFAM" id="SSF53335">
    <property type="entry name" value="S-adenosyl-L-methionine-dependent methyltransferases"/>
    <property type="match status" value="1"/>
</dbReference>
<dbReference type="InterPro" id="IPR014816">
    <property type="entry name" value="tRNA_MeTrfase_Gcd14"/>
</dbReference>
<evidence type="ECO:0000256" key="2">
    <source>
        <dbReference type="ARBA" id="ARBA00022603"/>
    </source>
</evidence>
<dbReference type="Pfam" id="PF08704">
    <property type="entry name" value="GCD14"/>
    <property type="match status" value="1"/>
</dbReference>
<dbReference type="InterPro" id="IPR029063">
    <property type="entry name" value="SAM-dependent_MTases_sf"/>
</dbReference>
<comment type="catalytic activity">
    <reaction evidence="7">
        <text>an adenosine in mRNA + S-adenosyl-L-methionine = an N(1)-methyladenosine in mRNA + S-adenosyl-L-homocysteine + H(+)</text>
        <dbReference type="Rhea" id="RHEA:55392"/>
        <dbReference type="Rhea" id="RHEA-COMP:12414"/>
        <dbReference type="Rhea" id="RHEA-COMP:12415"/>
        <dbReference type="ChEBI" id="CHEBI:15378"/>
        <dbReference type="ChEBI" id="CHEBI:57856"/>
        <dbReference type="ChEBI" id="CHEBI:59789"/>
        <dbReference type="ChEBI" id="CHEBI:74411"/>
        <dbReference type="ChEBI" id="CHEBI:74491"/>
    </reaction>
</comment>
<comment type="function">
    <text evidence="8">Catalytic subunit of tRNA (adenine-N(1)-)-methyltransferase, which catalyzes the formation of N(1)-methyladenine at position 58 (m1A58) in initiator methionyl-tRNA.</text>
</comment>
<evidence type="ECO:0000256" key="5">
    <source>
        <dbReference type="ARBA" id="ARBA00022694"/>
    </source>
</evidence>